<keyword evidence="7" id="KW-0325">Glycoprotein</keyword>
<evidence type="ECO:0000256" key="11">
    <source>
        <dbReference type="SAM" id="SignalP"/>
    </source>
</evidence>
<organism evidence="13 16">
    <name type="scientific">Medicago truncatula</name>
    <name type="common">Barrel medic</name>
    <name type="synonym">Medicago tribuloides</name>
    <dbReference type="NCBI Taxonomy" id="3880"/>
    <lineage>
        <taxon>Eukaryota</taxon>
        <taxon>Viridiplantae</taxon>
        <taxon>Streptophyta</taxon>
        <taxon>Embryophyta</taxon>
        <taxon>Tracheophyta</taxon>
        <taxon>Spermatophyta</taxon>
        <taxon>Magnoliopsida</taxon>
        <taxon>eudicotyledons</taxon>
        <taxon>Gunneridae</taxon>
        <taxon>Pentapetalae</taxon>
        <taxon>rosids</taxon>
        <taxon>fabids</taxon>
        <taxon>Fabales</taxon>
        <taxon>Fabaceae</taxon>
        <taxon>Papilionoideae</taxon>
        <taxon>50 kb inversion clade</taxon>
        <taxon>NPAAA clade</taxon>
        <taxon>Hologalegina</taxon>
        <taxon>IRL clade</taxon>
        <taxon>Trifolieae</taxon>
        <taxon>Medicago</taxon>
    </lineage>
</organism>
<accession>G7JBG6</accession>
<keyword evidence="5 11" id="KW-0732">Signal</keyword>
<evidence type="ECO:0000259" key="12">
    <source>
        <dbReference type="SMART" id="SM00499"/>
    </source>
</evidence>
<evidence type="ECO:0000256" key="10">
    <source>
        <dbReference type="SAM" id="Phobius"/>
    </source>
</evidence>
<dbReference type="ExpressionAtlas" id="G7JBG6">
    <property type="expression patterns" value="differential"/>
</dbReference>
<evidence type="ECO:0000256" key="4">
    <source>
        <dbReference type="ARBA" id="ARBA00022622"/>
    </source>
</evidence>
<evidence type="ECO:0000313" key="13">
    <source>
        <dbReference type="EMBL" id="AES72021.1"/>
    </source>
</evidence>
<reference evidence="15" key="3">
    <citation type="submission" date="2015-04" db="UniProtKB">
        <authorList>
            <consortium name="EnsemblPlants"/>
        </authorList>
    </citation>
    <scope>IDENTIFICATION</scope>
    <source>
        <strain evidence="15">cv. Jemalong A17</strain>
    </source>
</reference>
<keyword evidence="10" id="KW-0472">Membrane</keyword>
<keyword evidence="16" id="KW-1185">Reference proteome</keyword>
<dbReference type="GO" id="GO:0008289">
    <property type="term" value="F:lipid binding"/>
    <property type="evidence" value="ECO:0007669"/>
    <property type="project" value="InterPro"/>
</dbReference>
<feature type="chain" id="PRO_5014572813" evidence="11">
    <location>
        <begin position="25"/>
        <end position="192"/>
    </location>
</feature>
<dbReference type="Gramene" id="rna17670">
    <property type="protein sequence ID" value="RHN69229.1"/>
    <property type="gene ID" value="gene17670"/>
</dbReference>
<dbReference type="Pfam" id="PF14368">
    <property type="entry name" value="LTP_2"/>
    <property type="match status" value="1"/>
</dbReference>
<gene>
    <name evidence="15" type="primary">11443053</name>
    <name evidence="13" type="ordered locus">MTR_3g085210</name>
    <name evidence="14" type="ORF">MtrunA17_Chr3g0122441</name>
</gene>
<dbReference type="Gene3D" id="1.10.110.10">
    <property type="entry name" value="Plant lipid-transfer and hydrophobic proteins"/>
    <property type="match status" value="1"/>
</dbReference>
<dbReference type="InterPro" id="IPR016140">
    <property type="entry name" value="Bifunc_inhib/LTP/seed_store"/>
</dbReference>
<evidence type="ECO:0000256" key="1">
    <source>
        <dbReference type="ARBA" id="ARBA00004609"/>
    </source>
</evidence>
<evidence type="ECO:0000256" key="5">
    <source>
        <dbReference type="ARBA" id="ARBA00022729"/>
    </source>
</evidence>
<dbReference type="SUPFAM" id="SSF47699">
    <property type="entry name" value="Bifunctional inhibitor/lipid-transfer protein/seed storage 2S albumin"/>
    <property type="match status" value="1"/>
</dbReference>
<dbReference type="GO" id="GO:0006869">
    <property type="term" value="P:lipid transport"/>
    <property type="evidence" value="ECO:0007669"/>
    <property type="project" value="InterPro"/>
</dbReference>
<dbReference type="OMA" id="NASISEC"/>
<dbReference type="eggNOG" id="ENOG502S13V">
    <property type="taxonomic scope" value="Eukaryota"/>
</dbReference>
<dbReference type="STRING" id="3880.G7JBG6"/>
<keyword evidence="6" id="KW-1015">Disulfide bond</keyword>
<evidence type="ECO:0000256" key="8">
    <source>
        <dbReference type="ARBA" id="ARBA00023288"/>
    </source>
</evidence>
<dbReference type="EnsemblPlants" id="AES72021">
    <property type="protein sequence ID" value="AES72021"/>
    <property type="gene ID" value="MTR_3g085210"/>
</dbReference>
<dbReference type="CDD" id="cd00010">
    <property type="entry name" value="AAI_LTSS"/>
    <property type="match status" value="1"/>
</dbReference>
<reference evidence="13 16" key="2">
    <citation type="journal article" date="2014" name="BMC Genomics">
        <title>An improved genome release (version Mt4.0) for the model legume Medicago truncatula.</title>
        <authorList>
            <person name="Tang H."/>
            <person name="Krishnakumar V."/>
            <person name="Bidwell S."/>
            <person name="Rosen B."/>
            <person name="Chan A."/>
            <person name="Zhou S."/>
            <person name="Gentzbittel L."/>
            <person name="Childs K.L."/>
            <person name="Yandell M."/>
            <person name="Gundlach H."/>
            <person name="Mayer K.F."/>
            <person name="Schwartz D.C."/>
            <person name="Town C.D."/>
        </authorList>
    </citation>
    <scope>GENOME REANNOTATION</scope>
    <source>
        <strain evidence="15 16">cv. Jemalong A17</strain>
    </source>
</reference>
<proteinExistence type="inferred from homology"/>
<dbReference type="PROSITE" id="PS51257">
    <property type="entry name" value="PROKAR_LIPOPROTEIN"/>
    <property type="match status" value="1"/>
</dbReference>
<dbReference type="InterPro" id="IPR036312">
    <property type="entry name" value="Bifun_inhib/LTP/seed_sf"/>
</dbReference>
<evidence type="ECO:0000256" key="7">
    <source>
        <dbReference type="ARBA" id="ARBA00023180"/>
    </source>
</evidence>
<keyword evidence="8" id="KW-0449">Lipoprotein</keyword>
<evidence type="ECO:0000313" key="14">
    <source>
        <dbReference type="EMBL" id="RHN69229.1"/>
    </source>
</evidence>
<reference evidence="14" key="4">
    <citation type="journal article" date="2018" name="Nat. Plants">
        <title>Whole-genome landscape of Medicago truncatula symbiotic genes.</title>
        <authorList>
            <person name="Pecrix Y."/>
            <person name="Gamas P."/>
            <person name="Carrere S."/>
        </authorList>
    </citation>
    <scope>NUCLEOTIDE SEQUENCE</scope>
    <source>
        <tissue evidence="14">Leaves</tissue>
    </source>
</reference>
<feature type="signal peptide" evidence="11">
    <location>
        <begin position="1"/>
        <end position="24"/>
    </location>
</feature>
<evidence type="ECO:0000256" key="9">
    <source>
        <dbReference type="SAM" id="MobiDB-lite"/>
    </source>
</evidence>
<keyword evidence="10" id="KW-1133">Transmembrane helix</keyword>
<keyword evidence="4" id="KW-0336">GPI-anchor</keyword>
<feature type="compositionally biased region" description="Low complexity" evidence="9">
    <location>
        <begin position="137"/>
        <end position="161"/>
    </location>
</feature>
<dbReference type="PANTHER" id="PTHR33044">
    <property type="entry name" value="BIFUNCTIONAL INHIBITOR/LIPID-TRANSFER PROTEIN/SEED STORAGE 2S ALBUMIN SUPERFAMILY PROTEIN-RELATED"/>
    <property type="match status" value="1"/>
</dbReference>
<protein>
    <submittedName>
        <fullName evidence="13 14">Lipid transfer protein</fullName>
    </submittedName>
</protein>
<feature type="region of interest" description="Disordered" evidence="9">
    <location>
        <begin position="131"/>
        <end position="162"/>
    </location>
</feature>
<dbReference type="InterPro" id="IPR000528">
    <property type="entry name" value="Plant_nsLTP"/>
</dbReference>
<feature type="domain" description="Bifunctional inhibitor/plant lipid transfer protein/seed storage helical" evidence="12">
    <location>
        <begin position="32"/>
        <end position="113"/>
    </location>
</feature>
<name>G7JBG6_MEDTR</name>
<reference evidence="13 16" key="1">
    <citation type="journal article" date="2011" name="Nature">
        <title>The Medicago genome provides insight into the evolution of rhizobial symbioses.</title>
        <authorList>
            <person name="Young N.D."/>
            <person name="Debelle F."/>
            <person name="Oldroyd G.E."/>
            <person name="Geurts R."/>
            <person name="Cannon S.B."/>
            <person name="Udvardi M.K."/>
            <person name="Benedito V.A."/>
            <person name="Mayer K.F."/>
            <person name="Gouzy J."/>
            <person name="Schoof H."/>
            <person name="Van de Peer Y."/>
            <person name="Proost S."/>
            <person name="Cook D.R."/>
            <person name="Meyers B.C."/>
            <person name="Spannagl M."/>
            <person name="Cheung F."/>
            <person name="De Mita S."/>
            <person name="Krishnakumar V."/>
            <person name="Gundlach H."/>
            <person name="Zhou S."/>
            <person name="Mudge J."/>
            <person name="Bharti A.K."/>
            <person name="Murray J.D."/>
            <person name="Naoumkina M.A."/>
            <person name="Rosen B."/>
            <person name="Silverstein K.A."/>
            <person name="Tang H."/>
            <person name="Rombauts S."/>
            <person name="Zhao P.X."/>
            <person name="Zhou P."/>
            <person name="Barbe V."/>
            <person name="Bardou P."/>
            <person name="Bechner M."/>
            <person name="Bellec A."/>
            <person name="Berger A."/>
            <person name="Berges H."/>
            <person name="Bidwell S."/>
            <person name="Bisseling T."/>
            <person name="Choisne N."/>
            <person name="Couloux A."/>
            <person name="Denny R."/>
            <person name="Deshpande S."/>
            <person name="Dai X."/>
            <person name="Doyle J.J."/>
            <person name="Dudez A.M."/>
            <person name="Farmer A.D."/>
            <person name="Fouteau S."/>
            <person name="Franken C."/>
            <person name="Gibelin C."/>
            <person name="Gish J."/>
            <person name="Goldstein S."/>
            <person name="Gonzalez A.J."/>
            <person name="Green P.J."/>
            <person name="Hallab A."/>
            <person name="Hartog M."/>
            <person name="Hua A."/>
            <person name="Humphray S.J."/>
            <person name="Jeong D.H."/>
            <person name="Jing Y."/>
            <person name="Jocker A."/>
            <person name="Kenton S.M."/>
            <person name="Kim D.J."/>
            <person name="Klee K."/>
            <person name="Lai H."/>
            <person name="Lang C."/>
            <person name="Lin S."/>
            <person name="Macmil S.L."/>
            <person name="Magdelenat G."/>
            <person name="Matthews L."/>
            <person name="McCorrison J."/>
            <person name="Monaghan E.L."/>
            <person name="Mun J.H."/>
            <person name="Najar F.Z."/>
            <person name="Nicholson C."/>
            <person name="Noirot C."/>
            <person name="O'Bleness M."/>
            <person name="Paule C.R."/>
            <person name="Poulain J."/>
            <person name="Prion F."/>
            <person name="Qin B."/>
            <person name="Qu C."/>
            <person name="Retzel E.F."/>
            <person name="Riddle C."/>
            <person name="Sallet E."/>
            <person name="Samain S."/>
            <person name="Samson N."/>
            <person name="Sanders I."/>
            <person name="Saurat O."/>
            <person name="Scarpelli C."/>
            <person name="Schiex T."/>
            <person name="Segurens B."/>
            <person name="Severin A.J."/>
            <person name="Sherrier D.J."/>
            <person name="Shi R."/>
            <person name="Sims S."/>
            <person name="Singer S.R."/>
            <person name="Sinharoy S."/>
            <person name="Sterck L."/>
            <person name="Viollet A."/>
            <person name="Wang B.B."/>
            <person name="Wang K."/>
            <person name="Wang M."/>
            <person name="Wang X."/>
            <person name="Warfsmann J."/>
            <person name="Weissenbach J."/>
            <person name="White D.D."/>
            <person name="White J.D."/>
            <person name="Wiley G.B."/>
            <person name="Wincker P."/>
            <person name="Xing Y."/>
            <person name="Yang L."/>
            <person name="Yao Z."/>
            <person name="Ying F."/>
            <person name="Zhai J."/>
            <person name="Zhou L."/>
            <person name="Zuber A."/>
            <person name="Denarie J."/>
            <person name="Dixon R.A."/>
            <person name="May G.D."/>
            <person name="Schwartz D.C."/>
            <person name="Rogers J."/>
            <person name="Quetier F."/>
            <person name="Town C.D."/>
            <person name="Roe B.A."/>
        </authorList>
    </citation>
    <scope>NUCLEOTIDE SEQUENCE [LARGE SCALE GENOMIC DNA]</scope>
    <source>
        <strain evidence="13">A17</strain>
        <strain evidence="15 16">cv. Jemalong A17</strain>
    </source>
</reference>
<dbReference type="PaxDb" id="3880-AES72021"/>
<dbReference type="Proteomes" id="UP000265566">
    <property type="component" value="Chromosome 3"/>
</dbReference>
<feature type="transmembrane region" description="Helical" evidence="10">
    <location>
        <begin position="171"/>
        <end position="191"/>
    </location>
</feature>
<dbReference type="GO" id="GO:0005886">
    <property type="term" value="C:plasma membrane"/>
    <property type="evidence" value="ECO:0007669"/>
    <property type="project" value="UniProtKB-SubCell"/>
</dbReference>
<dbReference type="HOGENOM" id="CLU_089796_2_0_1"/>
<keyword evidence="10" id="KW-0812">Transmembrane</keyword>
<evidence type="ECO:0000313" key="15">
    <source>
        <dbReference type="EnsemblPlants" id="AES72021"/>
    </source>
</evidence>
<dbReference type="Proteomes" id="UP000002051">
    <property type="component" value="Chromosome 3"/>
</dbReference>
<dbReference type="AlphaFoldDB" id="G7JBG6"/>
<dbReference type="OrthoDB" id="1882492at2759"/>
<evidence type="ECO:0000313" key="16">
    <source>
        <dbReference type="Proteomes" id="UP000002051"/>
    </source>
</evidence>
<keyword evidence="3" id="KW-1003">Cell membrane</keyword>
<dbReference type="GO" id="GO:0098552">
    <property type="term" value="C:side of membrane"/>
    <property type="evidence" value="ECO:0007669"/>
    <property type="project" value="UniProtKB-KW"/>
</dbReference>
<comment type="subcellular location">
    <subcellularLocation>
        <location evidence="1">Cell membrane</location>
        <topology evidence="1">Lipid-anchor</topology>
        <topology evidence="1">GPI-anchor</topology>
    </subcellularLocation>
</comment>
<dbReference type="KEGG" id="mtr:11443053"/>
<comment type="similarity">
    <text evidence="2">Belongs to the plant LTP family.</text>
</comment>
<dbReference type="EMBL" id="PSQE01000003">
    <property type="protein sequence ID" value="RHN69229.1"/>
    <property type="molecule type" value="Genomic_DNA"/>
</dbReference>
<evidence type="ECO:0000256" key="3">
    <source>
        <dbReference type="ARBA" id="ARBA00022475"/>
    </source>
</evidence>
<dbReference type="PRINTS" id="PR00382">
    <property type="entry name" value="LIPIDTRNSFER"/>
</dbReference>
<evidence type="ECO:0000256" key="2">
    <source>
        <dbReference type="ARBA" id="ARBA00009748"/>
    </source>
</evidence>
<dbReference type="InterPro" id="IPR043325">
    <property type="entry name" value="LTSS"/>
</dbReference>
<dbReference type="SMART" id="SM00499">
    <property type="entry name" value="AAI"/>
    <property type="match status" value="1"/>
</dbReference>
<sequence length="192" mass="19878">MKNQQHQMFMCLCVLALIIGGCNGAEDLASKCGSVVQKVIPCLDFATGKAPTPKKECCDAANSIKATDPECLCYIIQQTHKGSPESKSMGIQEDKLLQLPTVCHVNGANISDCPKLLGLSANSPDAAIFKNASKANPTPSSAAATTATPTTPTPASTGGSSNLRPVMINNVMTVILAIVLAAVPAGFISIYT</sequence>
<dbReference type="EMBL" id="CM001219">
    <property type="protein sequence ID" value="AES72021.1"/>
    <property type="molecule type" value="Genomic_DNA"/>
</dbReference>
<evidence type="ECO:0000256" key="6">
    <source>
        <dbReference type="ARBA" id="ARBA00023157"/>
    </source>
</evidence>